<feature type="compositionally biased region" description="Polar residues" evidence="1">
    <location>
        <begin position="259"/>
        <end position="268"/>
    </location>
</feature>
<feature type="compositionally biased region" description="Pro residues" evidence="1">
    <location>
        <begin position="535"/>
        <end position="549"/>
    </location>
</feature>
<evidence type="ECO:0000256" key="1">
    <source>
        <dbReference type="SAM" id="MobiDB-lite"/>
    </source>
</evidence>
<feature type="domain" description="Ig-like" evidence="4">
    <location>
        <begin position="23"/>
        <end position="104"/>
    </location>
</feature>
<keyword evidence="2" id="KW-1133">Transmembrane helix</keyword>
<evidence type="ECO:0000259" key="4">
    <source>
        <dbReference type="PROSITE" id="PS50835"/>
    </source>
</evidence>
<evidence type="ECO:0000256" key="3">
    <source>
        <dbReference type="SAM" id="SignalP"/>
    </source>
</evidence>
<feature type="signal peptide" evidence="3">
    <location>
        <begin position="1"/>
        <end position="21"/>
    </location>
</feature>
<feature type="compositionally biased region" description="Basic and acidic residues" evidence="1">
    <location>
        <begin position="513"/>
        <end position="527"/>
    </location>
</feature>
<dbReference type="SUPFAM" id="SSF48726">
    <property type="entry name" value="Immunoglobulin"/>
    <property type="match status" value="1"/>
</dbReference>
<name>A0AAN8JLN3_PATCE</name>
<keyword evidence="2" id="KW-0472">Membrane</keyword>
<evidence type="ECO:0000313" key="6">
    <source>
        <dbReference type="Proteomes" id="UP001347796"/>
    </source>
</evidence>
<feature type="compositionally biased region" description="Basic and acidic residues" evidence="1">
    <location>
        <begin position="467"/>
        <end position="484"/>
    </location>
</feature>
<dbReference type="InterPro" id="IPR003599">
    <property type="entry name" value="Ig_sub"/>
</dbReference>
<feature type="region of interest" description="Disordered" evidence="1">
    <location>
        <begin position="163"/>
        <end position="314"/>
    </location>
</feature>
<keyword evidence="6" id="KW-1185">Reference proteome</keyword>
<dbReference type="PROSITE" id="PS50835">
    <property type="entry name" value="IG_LIKE"/>
    <property type="match status" value="1"/>
</dbReference>
<dbReference type="InterPro" id="IPR007110">
    <property type="entry name" value="Ig-like_dom"/>
</dbReference>
<evidence type="ECO:0000256" key="2">
    <source>
        <dbReference type="SAM" id="Phobius"/>
    </source>
</evidence>
<dbReference type="InterPro" id="IPR036179">
    <property type="entry name" value="Ig-like_dom_sf"/>
</dbReference>
<keyword evidence="2" id="KW-0812">Transmembrane</keyword>
<dbReference type="Proteomes" id="UP001347796">
    <property type="component" value="Unassembled WGS sequence"/>
</dbReference>
<feature type="transmembrane region" description="Helical" evidence="2">
    <location>
        <begin position="320"/>
        <end position="345"/>
    </location>
</feature>
<proteinExistence type="predicted"/>
<accession>A0AAN8JLN3</accession>
<feature type="region of interest" description="Disordered" evidence="1">
    <location>
        <begin position="461"/>
        <end position="566"/>
    </location>
</feature>
<keyword evidence="3" id="KW-0732">Signal</keyword>
<dbReference type="SMART" id="SM00409">
    <property type="entry name" value="IG"/>
    <property type="match status" value="1"/>
</dbReference>
<dbReference type="InterPro" id="IPR013783">
    <property type="entry name" value="Ig-like_fold"/>
</dbReference>
<feature type="compositionally biased region" description="Polar residues" evidence="1">
    <location>
        <begin position="191"/>
        <end position="217"/>
    </location>
</feature>
<dbReference type="EMBL" id="JAZGQO010000010">
    <property type="protein sequence ID" value="KAK6176438.1"/>
    <property type="molecule type" value="Genomic_DNA"/>
</dbReference>
<protein>
    <recommendedName>
        <fullName evidence="4">Ig-like domain-containing protein</fullName>
    </recommendedName>
</protein>
<dbReference type="AlphaFoldDB" id="A0AAN8JLN3"/>
<feature type="chain" id="PRO_5042827734" description="Ig-like domain-containing protein" evidence="3">
    <location>
        <begin position="22"/>
        <end position="566"/>
    </location>
</feature>
<feature type="compositionally biased region" description="Low complexity" evidence="1">
    <location>
        <begin position="170"/>
        <end position="183"/>
    </location>
</feature>
<dbReference type="Gene3D" id="2.60.40.10">
    <property type="entry name" value="Immunoglobulins"/>
    <property type="match status" value="1"/>
</dbReference>
<gene>
    <name evidence="5" type="ORF">SNE40_014725</name>
</gene>
<reference evidence="5 6" key="1">
    <citation type="submission" date="2024-01" db="EMBL/GenBank/DDBJ databases">
        <title>The genome of the rayed Mediterranean limpet Patella caerulea (Linnaeus, 1758).</title>
        <authorList>
            <person name="Anh-Thu Weber A."/>
            <person name="Halstead-Nussloch G."/>
        </authorList>
    </citation>
    <scope>NUCLEOTIDE SEQUENCE [LARGE SCALE GENOMIC DNA]</scope>
    <source>
        <strain evidence="5">AATW-2023a</strain>
        <tissue evidence="5">Whole specimen</tissue>
    </source>
</reference>
<sequence>MSLLFTSLLLIFGLTNYIVFSAPVTCDLELSMESTELSPGSNISVLCDATCSGVGSTGIFGWYDNTNTLVENSGRIFSMKYNRGRYSRLFIRNFMPEDSGTYVCFRITEDGRKQESFYLYNEGETSLNGDLEKDEGPTRGDIGVYDPIIPEIRAERSVRLKRQAGDFQSDDPPSTTDDNSATDLIPDATVLSPTGSVMGSESYTASTSEPIPTTEYPQNPEPEKTPRIPPTEPEKTPSILPTEPEITLKPKTKLPQAPKDSNSESTPEPMTKPPQAPKNPNSEAEPEPTSEPLKPETKSEPPQPETEPKSNPPQSEFGRIGLVAFVLALAVAFLLLYALLMVICIPRCLKKRKSKSLNISKSQKKDEKDKNVPDAITLTKIEDNGLPSPGPSDAGFTTIDLDEQQAEKNNTVDGSNTEAKIENKVEAQIEKQITDGEGQPGKDDDKNQEKAGDSLLDSVLLASAPTNEDKLETGPKDEDIKFIDESQVTDITPPPNSTPDVVDEPTDTSTKTTEVRLDIVEADDGHKQIKLSTSLPPPDDLPPPSPESPPADAFDIDSFSCPTVDV</sequence>
<comment type="caution">
    <text evidence="5">The sequence shown here is derived from an EMBL/GenBank/DDBJ whole genome shotgun (WGS) entry which is preliminary data.</text>
</comment>
<evidence type="ECO:0000313" key="5">
    <source>
        <dbReference type="EMBL" id="KAK6176438.1"/>
    </source>
</evidence>
<organism evidence="5 6">
    <name type="scientific">Patella caerulea</name>
    <name type="common">Rayed Mediterranean limpet</name>
    <dbReference type="NCBI Taxonomy" id="87958"/>
    <lineage>
        <taxon>Eukaryota</taxon>
        <taxon>Metazoa</taxon>
        <taxon>Spiralia</taxon>
        <taxon>Lophotrochozoa</taxon>
        <taxon>Mollusca</taxon>
        <taxon>Gastropoda</taxon>
        <taxon>Patellogastropoda</taxon>
        <taxon>Patelloidea</taxon>
        <taxon>Patellidae</taxon>
        <taxon>Patella</taxon>
    </lineage>
</organism>